<organism evidence="1 2">
    <name type="scientific">Rosa chinensis</name>
    <name type="common">China rose</name>
    <dbReference type="NCBI Taxonomy" id="74649"/>
    <lineage>
        <taxon>Eukaryota</taxon>
        <taxon>Viridiplantae</taxon>
        <taxon>Streptophyta</taxon>
        <taxon>Embryophyta</taxon>
        <taxon>Tracheophyta</taxon>
        <taxon>Spermatophyta</taxon>
        <taxon>Magnoliopsida</taxon>
        <taxon>eudicotyledons</taxon>
        <taxon>Gunneridae</taxon>
        <taxon>Pentapetalae</taxon>
        <taxon>rosids</taxon>
        <taxon>fabids</taxon>
        <taxon>Rosales</taxon>
        <taxon>Rosaceae</taxon>
        <taxon>Rosoideae</taxon>
        <taxon>Rosoideae incertae sedis</taxon>
        <taxon>Rosa</taxon>
    </lineage>
</organism>
<evidence type="ECO:0000313" key="1">
    <source>
        <dbReference type="EMBL" id="PRQ43578.1"/>
    </source>
</evidence>
<reference evidence="1 2" key="1">
    <citation type="journal article" date="2018" name="Nat. Genet.">
        <title>The Rosa genome provides new insights in the design of modern roses.</title>
        <authorList>
            <person name="Bendahmane M."/>
        </authorList>
    </citation>
    <scope>NUCLEOTIDE SEQUENCE [LARGE SCALE GENOMIC DNA]</scope>
    <source>
        <strain evidence="2">cv. Old Blush</strain>
    </source>
</reference>
<dbReference type="EMBL" id="PDCK01000041">
    <property type="protein sequence ID" value="PRQ43578.1"/>
    <property type="molecule type" value="Genomic_DNA"/>
</dbReference>
<keyword evidence="2" id="KW-1185">Reference proteome</keyword>
<dbReference type="Gramene" id="PRQ43578">
    <property type="protein sequence ID" value="PRQ43578"/>
    <property type="gene ID" value="RchiOBHm_Chr3g0469961"/>
</dbReference>
<evidence type="ECO:0000313" key="2">
    <source>
        <dbReference type="Proteomes" id="UP000238479"/>
    </source>
</evidence>
<dbReference type="Proteomes" id="UP000238479">
    <property type="component" value="Chromosome 3"/>
</dbReference>
<proteinExistence type="predicted"/>
<dbReference type="AlphaFoldDB" id="A0A2P6RAY3"/>
<sequence length="88" mass="9913">MIRSVEAPLLSAGSMAGEHFLPRCLGYGCFFASSRTRYISDFGKCMSFSSFSSTSCLFLQFPSTATSQKISPFYYPEIYWCAISRRCK</sequence>
<name>A0A2P6RAY3_ROSCH</name>
<accession>A0A2P6RAY3</accession>
<comment type="caution">
    <text evidence="1">The sequence shown here is derived from an EMBL/GenBank/DDBJ whole genome shotgun (WGS) entry which is preliminary data.</text>
</comment>
<protein>
    <submittedName>
        <fullName evidence="1">Uncharacterized protein</fullName>
    </submittedName>
</protein>
<gene>
    <name evidence="1" type="ORF">RchiOBHm_Chr3g0469961</name>
</gene>